<dbReference type="Proteomes" id="UP001207626">
    <property type="component" value="Unassembled WGS sequence"/>
</dbReference>
<dbReference type="RefSeq" id="WP_268601133.1">
    <property type="nucleotide sequence ID" value="NZ_JAMDLV010000006.1"/>
</dbReference>
<accession>A0ABT4DSE9</accession>
<dbReference type="EMBL" id="JAMDLW010000009">
    <property type="protein sequence ID" value="MCY9519705.1"/>
    <property type="molecule type" value="Genomic_DNA"/>
</dbReference>
<reference evidence="1 2" key="1">
    <citation type="submission" date="2022-05" db="EMBL/GenBank/DDBJ databases">
        <title>Genome Sequencing of Bee-Associated Microbes.</title>
        <authorList>
            <person name="Dunlap C."/>
        </authorList>
    </citation>
    <scope>NUCLEOTIDE SEQUENCE [LARGE SCALE GENOMIC DNA]</scope>
    <source>
        <strain evidence="1 2">NRRL NRS-1438</strain>
    </source>
</reference>
<evidence type="ECO:0000313" key="1">
    <source>
        <dbReference type="EMBL" id="MCY9519705.1"/>
    </source>
</evidence>
<proteinExistence type="predicted"/>
<organism evidence="1 2">
    <name type="scientific">Paenibacillus apiarius</name>
    <dbReference type="NCBI Taxonomy" id="46240"/>
    <lineage>
        <taxon>Bacteria</taxon>
        <taxon>Bacillati</taxon>
        <taxon>Bacillota</taxon>
        <taxon>Bacilli</taxon>
        <taxon>Bacillales</taxon>
        <taxon>Paenibacillaceae</taxon>
        <taxon>Paenibacillus</taxon>
    </lineage>
</organism>
<protein>
    <submittedName>
        <fullName evidence="1">Uncharacterized protein</fullName>
    </submittedName>
</protein>
<evidence type="ECO:0000313" key="2">
    <source>
        <dbReference type="Proteomes" id="UP001207626"/>
    </source>
</evidence>
<comment type="caution">
    <text evidence="1">The sequence shown here is derived from an EMBL/GenBank/DDBJ whole genome shotgun (WGS) entry which is preliminary data.</text>
</comment>
<name>A0ABT4DSE9_9BACL</name>
<keyword evidence="2" id="KW-1185">Reference proteome</keyword>
<gene>
    <name evidence="1" type="ORF">M5X09_08430</name>
</gene>
<sequence>MAYTPTEWKNREVERPRTFRQQNNPDGTVTLIPEEGNIIESGTPIIAANMNKIEQGIADAYGVMDDLATTQYVDNKAGQAETNAKYASLPRTGGTVSGNLVVDNSLTVQGRNVIFEIDSVKQSGVNAKQAIVDAINAQGGQASTADSWATLAQKVRNLQQGLPNAFLLRSKFRYQPFEQFAEPAIMRGTWEEGYIEGQLTAPGGNNVFMHFYPEDGYLIVSAGNRSKKGVGQALLTTPTDLTNVSAIEFYYKVAYYANQEGNILSFGVIKNRNTSNAFYDRATSWDIGGLGQGTSVRVYTARVDVSDLTGNYLIGMTLHNKSDVFRNFTTLEGIQLIQNV</sequence>